<evidence type="ECO:0000313" key="2">
    <source>
        <dbReference type="EnsemblPlants" id="AUR62043342-RA:cds"/>
    </source>
</evidence>
<name>A0A803NBB4_CHEQI</name>
<keyword evidence="3" id="KW-1185">Reference proteome</keyword>
<dbReference type="Proteomes" id="UP000596660">
    <property type="component" value="Unplaced"/>
</dbReference>
<organism evidence="2 3">
    <name type="scientific">Chenopodium quinoa</name>
    <name type="common">Quinoa</name>
    <dbReference type="NCBI Taxonomy" id="63459"/>
    <lineage>
        <taxon>Eukaryota</taxon>
        <taxon>Viridiplantae</taxon>
        <taxon>Streptophyta</taxon>
        <taxon>Embryophyta</taxon>
        <taxon>Tracheophyta</taxon>
        <taxon>Spermatophyta</taxon>
        <taxon>Magnoliopsida</taxon>
        <taxon>eudicotyledons</taxon>
        <taxon>Gunneridae</taxon>
        <taxon>Pentapetalae</taxon>
        <taxon>Caryophyllales</taxon>
        <taxon>Chenopodiaceae</taxon>
        <taxon>Chenopodioideae</taxon>
        <taxon>Atripliceae</taxon>
        <taxon>Chenopodium</taxon>
    </lineage>
</organism>
<protein>
    <submittedName>
        <fullName evidence="2">Uncharacterized protein</fullName>
    </submittedName>
</protein>
<feature type="region of interest" description="Disordered" evidence="1">
    <location>
        <begin position="1"/>
        <end position="27"/>
    </location>
</feature>
<evidence type="ECO:0000313" key="3">
    <source>
        <dbReference type="Proteomes" id="UP000596660"/>
    </source>
</evidence>
<dbReference type="AlphaFoldDB" id="A0A803NBB4"/>
<accession>A0A803NBB4</accession>
<dbReference type="EnsemblPlants" id="AUR62043342-RA">
    <property type="protein sequence ID" value="AUR62043342-RA:cds"/>
    <property type="gene ID" value="AUR62043342"/>
</dbReference>
<reference evidence="2" key="1">
    <citation type="journal article" date="2017" name="Nature">
        <title>The genome of Chenopodium quinoa.</title>
        <authorList>
            <person name="Jarvis D.E."/>
            <person name="Ho Y.S."/>
            <person name="Lightfoot D.J."/>
            <person name="Schmoeckel S.M."/>
            <person name="Li B."/>
            <person name="Borm T.J.A."/>
            <person name="Ohyanagi H."/>
            <person name="Mineta K."/>
            <person name="Michell C.T."/>
            <person name="Saber N."/>
            <person name="Kharbatia N.M."/>
            <person name="Rupper R.R."/>
            <person name="Sharp A.R."/>
            <person name="Dally N."/>
            <person name="Boughton B.A."/>
            <person name="Woo Y.H."/>
            <person name="Gao G."/>
            <person name="Schijlen E.G.W.M."/>
            <person name="Guo X."/>
            <person name="Momin A.A."/>
            <person name="Negrao S."/>
            <person name="Al-Babili S."/>
            <person name="Gehring C."/>
            <person name="Roessner U."/>
            <person name="Jung C."/>
            <person name="Murphy K."/>
            <person name="Arold S.T."/>
            <person name="Gojobori T."/>
            <person name="van der Linden C.G."/>
            <person name="van Loo E.N."/>
            <person name="Jellen E.N."/>
            <person name="Maughan P.J."/>
            <person name="Tester M."/>
        </authorList>
    </citation>
    <scope>NUCLEOTIDE SEQUENCE [LARGE SCALE GENOMIC DNA]</scope>
    <source>
        <strain evidence="2">cv. PI 614886</strain>
    </source>
</reference>
<reference evidence="2" key="2">
    <citation type="submission" date="2021-03" db="UniProtKB">
        <authorList>
            <consortium name="EnsemblPlants"/>
        </authorList>
    </citation>
    <scope>IDENTIFICATION</scope>
</reference>
<sequence>MSRRNQPRNTDARYRNPSPLPPVDPPQVDTMGIVFNDPTFLNKYIRISRRRVRPTKFYDESVAEALGVGDDVRMLF</sequence>
<evidence type="ECO:0000256" key="1">
    <source>
        <dbReference type="SAM" id="MobiDB-lite"/>
    </source>
</evidence>
<proteinExistence type="predicted"/>
<dbReference type="Gramene" id="AUR62043342-RA">
    <property type="protein sequence ID" value="AUR62043342-RA:cds"/>
    <property type="gene ID" value="AUR62043342"/>
</dbReference>